<protein>
    <recommendedName>
        <fullName evidence="3">SGNH/GDSL hydrolase family protein</fullName>
    </recommendedName>
</protein>
<gene>
    <name evidence="1" type="ORF">HNP98_000063</name>
</gene>
<dbReference type="SUPFAM" id="SSF52266">
    <property type="entry name" value="SGNH hydrolase"/>
    <property type="match status" value="1"/>
</dbReference>
<dbReference type="EMBL" id="JABSNP010000001">
    <property type="protein sequence ID" value="NRT17260.1"/>
    <property type="molecule type" value="Genomic_DNA"/>
</dbReference>
<evidence type="ECO:0000313" key="2">
    <source>
        <dbReference type="Proteomes" id="UP000779507"/>
    </source>
</evidence>
<name>A0ABX2FJG7_9BACT</name>
<keyword evidence="2" id="KW-1185">Reference proteome</keyword>
<evidence type="ECO:0008006" key="3">
    <source>
        <dbReference type="Google" id="ProtNLM"/>
    </source>
</evidence>
<evidence type="ECO:0000313" key="1">
    <source>
        <dbReference type="EMBL" id="NRT17260.1"/>
    </source>
</evidence>
<dbReference type="Proteomes" id="UP000779507">
    <property type="component" value="Unassembled WGS sequence"/>
</dbReference>
<comment type="caution">
    <text evidence="1">The sequence shown here is derived from an EMBL/GenBank/DDBJ whole genome shotgun (WGS) entry which is preliminary data.</text>
</comment>
<accession>A0ABX2FJG7</accession>
<sequence>MVKKSLLAAAVLFGLYAFFIGHFRPQLSVSRQQWQDNQIRAEKYLYDNPGARRVLVGSSLSARLDPLPGVYNLALSGQSVLDGLAIVSAAGRPLETVYVEMNVLDRGEDHNFIQGLRNPILDRGRRMFLALRADKQPLSILAEKTQTALTPLVERLTPAAPAGAANPGGTALFAKMLDNQQRLYAAVPPELPANFAALRGYVQALRARGTRVVFYEMPVQAPLCRTAKADAIRAQFARQFPPAAYRYVALPACGDYQTMDGVHLNSESAARYTRYLQAHL</sequence>
<organism evidence="1 2">
    <name type="scientific">Hymenobacter caeli</name>
    <dbReference type="NCBI Taxonomy" id="2735894"/>
    <lineage>
        <taxon>Bacteria</taxon>
        <taxon>Pseudomonadati</taxon>
        <taxon>Bacteroidota</taxon>
        <taxon>Cytophagia</taxon>
        <taxon>Cytophagales</taxon>
        <taxon>Hymenobacteraceae</taxon>
        <taxon>Hymenobacter</taxon>
    </lineage>
</organism>
<reference evidence="1 2" key="1">
    <citation type="submission" date="2020-05" db="EMBL/GenBank/DDBJ databases">
        <title>Genomic Encyclopedia of Type Strains, Phase IV (KMG-V): Genome sequencing to study the core and pangenomes of soil and plant-associated prokaryotes.</title>
        <authorList>
            <person name="Whitman W."/>
        </authorList>
    </citation>
    <scope>NUCLEOTIDE SEQUENCE [LARGE SCALE GENOMIC DNA]</scope>
    <source>
        <strain evidence="1 2">9A</strain>
    </source>
</reference>
<dbReference type="RefSeq" id="WP_173808052.1">
    <property type="nucleotide sequence ID" value="NZ_JABSNP010000001.1"/>
</dbReference>
<proteinExistence type="predicted"/>